<name>A0A4U8W1D1_9NOCA</name>
<sequence length="64" mass="6740">MMAAPTVHLTVRFPGTNTVLHYAATSDAAEAFASAAAAQRLADVQIDEFVTDELPALPCPGLWP</sequence>
<dbReference type="EMBL" id="LR215973">
    <property type="protein sequence ID" value="VFA98935.1"/>
    <property type="molecule type" value="Genomic_DNA"/>
</dbReference>
<organism evidence="1 2">
    <name type="scientific">Nocardia cyriacigeorgica</name>
    <dbReference type="NCBI Taxonomy" id="135487"/>
    <lineage>
        <taxon>Bacteria</taxon>
        <taxon>Bacillati</taxon>
        <taxon>Actinomycetota</taxon>
        <taxon>Actinomycetes</taxon>
        <taxon>Mycobacteriales</taxon>
        <taxon>Nocardiaceae</taxon>
        <taxon>Nocardia</taxon>
    </lineage>
</organism>
<proteinExistence type="predicted"/>
<gene>
    <name evidence="1" type="ORF">NCTC10797_02714</name>
</gene>
<reference evidence="1 2" key="1">
    <citation type="submission" date="2019-02" db="EMBL/GenBank/DDBJ databases">
        <authorList>
            <consortium name="Pathogen Informatics"/>
        </authorList>
    </citation>
    <scope>NUCLEOTIDE SEQUENCE [LARGE SCALE GENOMIC DNA]</scope>
    <source>
        <strain evidence="1 2">3012STDY6756504</strain>
    </source>
</reference>
<dbReference type="Proteomes" id="UP000290439">
    <property type="component" value="Chromosome"/>
</dbReference>
<accession>A0A4U8W1D1</accession>
<evidence type="ECO:0000313" key="1">
    <source>
        <dbReference type="EMBL" id="VFA98935.1"/>
    </source>
</evidence>
<evidence type="ECO:0000313" key="2">
    <source>
        <dbReference type="Proteomes" id="UP000290439"/>
    </source>
</evidence>
<dbReference type="AlphaFoldDB" id="A0A4U8W1D1"/>
<protein>
    <submittedName>
        <fullName evidence="1">Uncharacterized protein</fullName>
    </submittedName>
</protein>